<dbReference type="GO" id="GO:0006900">
    <property type="term" value="P:vesicle budding from membrane"/>
    <property type="evidence" value="ECO:0000318"/>
    <property type="project" value="GO_Central"/>
</dbReference>
<dbReference type="AlphaFoldDB" id="A0A7M7THH1"/>
<dbReference type="Proteomes" id="UP000007110">
    <property type="component" value="Unassembled WGS sequence"/>
</dbReference>
<comment type="similarity">
    <text evidence="2">Belongs to the SNF7 family.</text>
</comment>
<sequence length="214" mass="24042">MSGFLFGKKKKEVTVSPAEAIQKLRSTEEMLVKKQEFLEGKVSKELVIAKQNGTKNKRVAIQALKRKKKYEKQLAQVDGTLTTIEAQREALENANTNAEVLKNMKFASTALKTAHKEMGVEDVDDLMADVHEQMELATEISDAISNPIGFGADDIDEDELNAELEELEQEEFDEKMLDVDIELPQVPSASLPATKKKVAQDEDDDMRELEQWAM</sequence>
<dbReference type="PANTHER" id="PTHR22761">
    <property type="entry name" value="CHARGED MULTIVESICULAR BODY PROTEIN"/>
    <property type="match status" value="1"/>
</dbReference>
<dbReference type="GO" id="GO:0032511">
    <property type="term" value="P:late endosome to vacuole transport via multivesicular body sorting pathway"/>
    <property type="evidence" value="ECO:0000318"/>
    <property type="project" value="GO_Central"/>
</dbReference>
<proteinExistence type="inferred from homology"/>
<dbReference type="RefSeq" id="XP_798689.2">
    <property type="nucleotide sequence ID" value="XM_793596.4"/>
</dbReference>
<dbReference type="Pfam" id="PF03357">
    <property type="entry name" value="Snf7"/>
    <property type="match status" value="1"/>
</dbReference>
<evidence type="ECO:0000313" key="8">
    <source>
        <dbReference type="Proteomes" id="UP000007110"/>
    </source>
</evidence>
<evidence type="ECO:0000256" key="2">
    <source>
        <dbReference type="ARBA" id="ARBA00006190"/>
    </source>
</evidence>
<dbReference type="GO" id="GO:0000815">
    <property type="term" value="C:ESCRT III complex"/>
    <property type="evidence" value="ECO:0000318"/>
    <property type="project" value="GO_Central"/>
</dbReference>
<dbReference type="PROSITE" id="PS51179">
    <property type="entry name" value="POU_3"/>
    <property type="match status" value="1"/>
</dbReference>
<evidence type="ECO:0000256" key="3">
    <source>
        <dbReference type="ARBA" id="ARBA00022753"/>
    </source>
</evidence>
<dbReference type="InParanoid" id="A0A7M7THH1"/>
<feature type="domain" description="POU-specific" evidence="6">
    <location>
        <begin position="201"/>
        <end position="214"/>
    </location>
</feature>
<feature type="region of interest" description="Disordered" evidence="5">
    <location>
        <begin position="184"/>
        <end position="214"/>
    </location>
</feature>
<dbReference type="GO" id="GO:0005771">
    <property type="term" value="C:multivesicular body"/>
    <property type="evidence" value="ECO:0000318"/>
    <property type="project" value="GO_Central"/>
</dbReference>
<evidence type="ECO:0000256" key="1">
    <source>
        <dbReference type="ARBA" id="ARBA00004177"/>
    </source>
</evidence>
<dbReference type="KEGG" id="spu:594147"/>
<protein>
    <recommendedName>
        <fullName evidence="6">POU-specific domain-containing protein</fullName>
    </recommendedName>
</protein>
<dbReference type="InterPro" id="IPR000327">
    <property type="entry name" value="POU_dom"/>
</dbReference>
<evidence type="ECO:0000256" key="5">
    <source>
        <dbReference type="SAM" id="MobiDB-lite"/>
    </source>
</evidence>
<dbReference type="GeneID" id="594147"/>
<evidence type="ECO:0000259" key="6">
    <source>
        <dbReference type="PROSITE" id="PS51179"/>
    </source>
</evidence>
<comment type="subcellular location">
    <subcellularLocation>
        <location evidence="1">Endosome</location>
    </subcellularLocation>
</comment>
<accession>A0A7M7THH1</accession>
<dbReference type="FunCoup" id="A0A7M7THH1">
    <property type="interactions" value="2347"/>
</dbReference>
<dbReference type="OrthoDB" id="5592979at2759"/>
<evidence type="ECO:0000256" key="4">
    <source>
        <dbReference type="SAM" id="Coils"/>
    </source>
</evidence>
<dbReference type="Gene3D" id="6.10.250.1710">
    <property type="match status" value="1"/>
</dbReference>
<dbReference type="Gene3D" id="1.10.287.1060">
    <property type="entry name" value="ESAT-6-like"/>
    <property type="match status" value="1"/>
</dbReference>
<reference evidence="7" key="2">
    <citation type="submission" date="2021-01" db="UniProtKB">
        <authorList>
            <consortium name="EnsemblMetazoa"/>
        </authorList>
    </citation>
    <scope>IDENTIFICATION</scope>
</reference>
<dbReference type="GO" id="GO:0009898">
    <property type="term" value="C:cytoplasmic side of plasma membrane"/>
    <property type="evidence" value="ECO:0000318"/>
    <property type="project" value="GO_Central"/>
</dbReference>
<keyword evidence="4" id="KW-0175">Coiled coil</keyword>
<reference evidence="8" key="1">
    <citation type="submission" date="2015-02" db="EMBL/GenBank/DDBJ databases">
        <title>Genome sequencing for Strongylocentrotus purpuratus.</title>
        <authorList>
            <person name="Murali S."/>
            <person name="Liu Y."/>
            <person name="Vee V."/>
            <person name="English A."/>
            <person name="Wang M."/>
            <person name="Skinner E."/>
            <person name="Han Y."/>
            <person name="Muzny D.M."/>
            <person name="Worley K.C."/>
            <person name="Gibbs R.A."/>
        </authorList>
    </citation>
    <scope>NUCLEOTIDE SEQUENCE</scope>
</reference>
<dbReference type="EnsemblMetazoa" id="XM_793596">
    <property type="protein sequence ID" value="XP_798689"/>
    <property type="gene ID" value="LOC594147"/>
</dbReference>
<name>A0A7M7THH1_STRPU</name>
<dbReference type="OMA" id="TAHNDMD"/>
<feature type="coiled-coil region" evidence="4">
    <location>
        <begin position="67"/>
        <end position="104"/>
    </location>
</feature>
<organism evidence="7 8">
    <name type="scientific">Strongylocentrotus purpuratus</name>
    <name type="common">Purple sea urchin</name>
    <dbReference type="NCBI Taxonomy" id="7668"/>
    <lineage>
        <taxon>Eukaryota</taxon>
        <taxon>Metazoa</taxon>
        <taxon>Echinodermata</taxon>
        <taxon>Eleutherozoa</taxon>
        <taxon>Echinozoa</taxon>
        <taxon>Echinoidea</taxon>
        <taxon>Euechinoidea</taxon>
        <taxon>Echinacea</taxon>
        <taxon>Camarodonta</taxon>
        <taxon>Echinidea</taxon>
        <taxon>Strongylocentrotidae</taxon>
        <taxon>Strongylocentrotus</taxon>
    </lineage>
</organism>
<dbReference type="GO" id="GO:0003700">
    <property type="term" value="F:DNA-binding transcription factor activity"/>
    <property type="evidence" value="ECO:0007669"/>
    <property type="project" value="InterPro"/>
</dbReference>
<keyword evidence="8" id="KW-1185">Reference proteome</keyword>
<dbReference type="InterPro" id="IPR005024">
    <property type="entry name" value="Snf7_fam"/>
</dbReference>
<keyword evidence="3" id="KW-0967">Endosome</keyword>
<evidence type="ECO:0000313" key="7">
    <source>
        <dbReference type="EnsemblMetazoa" id="XP_798689"/>
    </source>
</evidence>
<dbReference type="PANTHER" id="PTHR22761:SF10">
    <property type="entry name" value="GH13992P"/>
    <property type="match status" value="1"/>
</dbReference>